<proteinExistence type="predicted"/>
<reference evidence="9" key="1">
    <citation type="submission" date="2015-12" db="EMBL/GenBank/DDBJ databases">
        <title>De novo transcriptome assembly of four potential Pierce s Disease insect vectors from Arizona vineyards.</title>
        <authorList>
            <person name="Tassone E.E."/>
        </authorList>
    </citation>
    <scope>NUCLEOTIDE SEQUENCE</scope>
</reference>
<evidence type="ECO:0000256" key="4">
    <source>
        <dbReference type="ARBA" id="ARBA00022833"/>
    </source>
</evidence>
<dbReference type="InterPro" id="IPR013087">
    <property type="entry name" value="Znf_C2H2_type"/>
</dbReference>
<feature type="compositionally biased region" description="Basic and acidic residues" evidence="7">
    <location>
        <begin position="531"/>
        <end position="541"/>
    </location>
</feature>
<feature type="domain" description="C2H2-type" evidence="8">
    <location>
        <begin position="394"/>
        <end position="421"/>
    </location>
</feature>
<keyword evidence="5" id="KW-0539">Nucleus</keyword>
<dbReference type="Pfam" id="PF12874">
    <property type="entry name" value="zf-met"/>
    <property type="match status" value="2"/>
</dbReference>
<dbReference type="Gene3D" id="3.30.160.60">
    <property type="entry name" value="Classic Zinc Finger"/>
    <property type="match status" value="7"/>
</dbReference>
<feature type="domain" description="C2H2-type" evidence="8">
    <location>
        <begin position="364"/>
        <end position="392"/>
    </location>
</feature>
<feature type="domain" description="C2H2-type" evidence="8">
    <location>
        <begin position="172"/>
        <end position="195"/>
    </location>
</feature>
<dbReference type="Pfam" id="PF00096">
    <property type="entry name" value="zf-C2H2"/>
    <property type="match status" value="3"/>
</dbReference>
<dbReference type="EMBL" id="GEDC01001148">
    <property type="protein sequence ID" value="JAS36150.1"/>
    <property type="molecule type" value="Transcribed_RNA"/>
</dbReference>
<keyword evidence="4" id="KW-0862">Zinc</keyword>
<keyword evidence="3 6" id="KW-0863">Zinc-finger</keyword>
<evidence type="ECO:0000256" key="1">
    <source>
        <dbReference type="ARBA" id="ARBA00022723"/>
    </source>
</evidence>
<dbReference type="GO" id="GO:0001228">
    <property type="term" value="F:DNA-binding transcription activator activity, RNA polymerase II-specific"/>
    <property type="evidence" value="ECO:0007669"/>
    <property type="project" value="TreeGrafter"/>
</dbReference>
<evidence type="ECO:0000256" key="6">
    <source>
        <dbReference type="PROSITE-ProRule" id="PRU00042"/>
    </source>
</evidence>
<keyword evidence="1" id="KW-0479">Metal-binding</keyword>
<organism evidence="9">
    <name type="scientific">Clastoptera arizonana</name>
    <name type="common">Arizona spittle bug</name>
    <dbReference type="NCBI Taxonomy" id="38151"/>
    <lineage>
        <taxon>Eukaryota</taxon>
        <taxon>Metazoa</taxon>
        <taxon>Ecdysozoa</taxon>
        <taxon>Arthropoda</taxon>
        <taxon>Hexapoda</taxon>
        <taxon>Insecta</taxon>
        <taxon>Pterygota</taxon>
        <taxon>Neoptera</taxon>
        <taxon>Paraneoptera</taxon>
        <taxon>Hemiptera</taxon>
        <taxon>Auchenorrhyncha</taxon>
        <taxon>Cercopoidea</taxon>
        <taxon>Clastopteridae</taxon>
        <taxon>Clastoptera</taxon>
    </lineage>
</organism>
<evidence type="ECO:0000256" key="5">
    <source>
        <dbReference type="ARBA" id="ARBA00023242"/>
    </source>
</evidence>
<evidence type="ECO:0000256" key="3">
    <source>
        <dbReference type="ARBA" id="ARBA00022771"/>
    </source>
</evidence>
<dbReference type="PANTHER" id="PTHR24393">
    <property type="entry name" value="ZINC FINGER PROTEIN"/>
    <property type="match status" value="1"/>
</dbReference>
<dbReference type="InterPro" id="IPR036236">
    <property type="entry name" value="Znf_C2H2_sf"/>
</dbReference>
<feature type="domain" description="C2H2-type" evidence="8">
    <location>
        <begin position="422"/>
        <end position="450"/>
    </location>
</feature>
<dbReference type="PANTHER" id="PTHR24393:SF157">
    <property type="entry name" value="ZINC FINGER PROTEIN 76"/>
    <property type="match status" value="1"/>
</dbReference>
<feature type="domain" description="C2H2-type" evidence="8">
    <location>
        <begin position="259"/>
        <end position="286"/>
    </location>
</feature>
<dbReference type="GO" id="GO:0000978">
    <property type="term" value="F:RNA polymerase II cis-regulatory region sequence-specific DNA binding"/>
    <property type="evidence" value="ECO:0007669"/>
    <property type="project" value="TreeGrafter"/>
</dbReference>
<accession>A0A1B6EE42</accession>
<dbReference type="GO" id="GO:0008270">
    <property type="term" value="F:zinc ion binding"/>
    <property type="evidence" value="ECO:0007669"/>
    <property type="project" value="UniProtKB-KW"/>
</dbReference>
<feature type="region of interest" description="Disordered" evidence="7">
    <location>
        <begin position="517"/>
        <end position="542"/>
    </location>
</feature>
<dbReference type="SMART" id="SM00355">
    <property type="entry name" value="ZnF_C2H2"/>
    <property type="match status" value="13"/>
</dbReference>
<feature type="domain" description="C2H2-type" evidence="8">
    <location>
        <begin position="451"/>
        <end position="478"/>
    </location>
</feature>
<dbReference type="GO" id="GO:0005634">
    <property type="term" value="C:nucleus"/>
    <property type="evidence" value="ECO:0007669"/>
    <property type="project" value="TreeGrafter"/>
</dbReference>
<gene>
    <name evidence="9" type="ORF">g.16840</name>
</gene>
<evidence type="ECO:0000259" key="8">
    <source>
        <dbReference type="PROSITE" id="PS50157"/>
    </source>
</evidence>
<keyword evidence="2" id="KW-0677">Repeat</keyword>
<sequence length="685" mass="79367">MNDPAVRLTLNEFKSQIGCMLKSITHLKSSERTEAFGFLQHCMNNLESEDATNKLTDVSTESKSIYEWNKDTLQYKDTNSSYSEDEVLTCPNCKKQFLNQEDVLDHLQKYSGSAVDCDNCGFTFNNCSAYEYHKKLGICKIKVKKSKYCSFCKKSFNNKLHYSRHLDGHKRNDCKECEDKFAHRKQLAVHMLNVHNVRLESKEFSCKLCSQSFVQRRTLVHHYTITHADVTHVCSVCCQLFPDLNQLEDHVKSHNLKEFVCDKCQQTFSRRQQYIIHIKAHDRFKCEVCNKSFASKIKAIEHKRLGHTIKGLEPNSSKDQSIINKDEKKFSCVSCKISFKKFSIYKRHLLTSAHLNDQTSDVNIYCEECGKSFTRRDRLIRHQKTVHDRSKKIFNCEFCSHKSISETNLKKHVLLHMQKRQFICEICGSLFHSKSALKEHNKCLHSDEMSYSCEKCGRMFKLISSLNKHMLSHSDERTKVCHCGHAYKFTQNLKRHQQNVHGKVLVKKRVQRFYQEDTSFSSQPKKKNKKNKEDQSEENHMQDPVLTLLNTQTTASHEAVLLMSDKQDSSQILQVSYHNINFAEKPHLVYTQSLDMSNLQVVETMLHIGEDSLKGNESVLNHPSTDRNLFDRPLSEGGFLHPPIEPSLVTSLGESLNESTETNSKQNLIANLPDYIPHNFPFLNV</sequence>
<dbReference type="PROSITE" id="PS00028">
    <property type="entry name" value="ZINC_FINGER_C2H2_1"/>
    <property type="match status" value="8"/>
</dbReference>
<dbReference type="SUPFAM" id="SSF57667">
    <property type="entry name" value="beta-beta-alpha zinc fingers"/>
    <property type="match status" value="6"/>
</dbReference>
<dbReference type="PROSITE" id="PS50157">
    <property type="entry name" value="ZINC_FINGER_C2H2_2"/>
    <property type="match status" value="8"/>
</dbReference>
<evidence type="ECO:0000256" key="7">
    <source>
        <dbReference type="SAM" id="MobiDB-lite"/>
    </source>
</evidence>
<name>A0A1B6EE42_9HEMI</name>
<dbReference type="AlphaFoldDB" id="A0A1B6EE42"/>
<protein>
    <recommendedName>
        <fullName evidence="8">C2H2-type domain-containing protein</fullName>
    </recommendedName>
</protein>
<evidence type="ECO:0000256" key="2">
    <source>
        <dbReference type="ARBA" id="ARBA00022737"/>
    </source>
</evidence>
<evidence type="ECO:0000313" key="9">
    <source>
        <dbReference type="EMBL" id="JAS36150.1"/>
    </source>
</evidence>
<feature type="domain" description="C2H2-type" evidence="8">
    <location>
        <begin position="284"/>
        <end position="308"/>
    </location>
</feature>
<feature type="domain" description="C2H2-type" evidence="8">
    <location>
        <begin position="204"/>
        <end position="232"/>
    </location>
</feature>